<dbReference type="PROSITE" id="PS50110">
    <property type="entry name" value="RESPONSE_REGULATORY"/>
    <property type="match status" value="2"/>
</dbReference>
<protein>
    <recommendedName>
        <fullName evidence="17">Virulence sensor protein BvgS</fullName>
        <ecNumber evidence="3">2.7.13.3</ecNumber>
    </recommendedName>
</protein>
<dbReference type="InterPro" id="IPR008207">
    <property type="entry name" value="Sig_transdc_His_kin_Hpt_dom"/>
</dbReference>
<feature type="domain" description="PAC" evidence="24">
    <location>
        <begin position="345"/>
        <end position="397"/>
    </location>
</feature>
<dbReference type="eggNOG" id="COG3852">
    <property type="taxonomic scope" value="Bacteria"/>
</dbReference>
<dbReference type="FunFam" id="3.30.565.10:FF:000010">
    <property type="entry name" value="Sensor histidine kinase RcsC"/>
    <property type="match status" value="1"/>
</dbReference>
<dbReference type="Gene3D" id="3.30.565.10">
    <property type="entry name" value="Histidine kinase-like ATPase, C-terminal domain"/>
    <property type="match status" value="1"/>
</dbReference>
<evidence type="ECO:0000256" key="18">
    <source>
        <dbReference type="PROSITE-ProRule" id="PRU00110"/>
    </source>
</evidence>
<feature type="domain" description="Histidine kinase" evidence="21">
    <location>
        <begin position="693"/>
        <end position="913"/>
    </location>
</feature>
<feature type="domain" description="PAC" evidence="24">
    <location>
        <begin position="613"/>
        <end position="668"/>
    </location>
</feature>
<dbReference type="RefSeq" id="WP_012349064.1">
    <property type="nucleotide sequence ID" value="NC_010524.1"/>
</dbReference>
<feature type="domain" description="PAS" evidence="23">
    <location>
        <begin position="148"/>
        <end position="218"/>
    </location>
</feature>
<dbReference type="SMART" id="SM00448">
    <property type="entry name" value="REC"/>
    <property type="match status" value="2"/>
</dbReference>
<keyword evidence="6" id="KW-0808">Transferase</keyword>
<dbReference type="CDD" id="cd17546">
    <property type="entry name" value="REC_hyHK_CKI1_RcsC-like"/>
    <property type="match status" value="2"/>
</dbReference>
<evidence type="ECO:0000256" key="9">
    <source>
        <dbReference type="ARBA" id="ARBA00022741"/>
    </source>
</evidence>
<dbReference type="eggNOG" id="COG0784">
    <property type="taxonomic scope" value="Bacteria"/>
</dbReference>
<keyword evidence="4" id="KW-1003">Cell membrane</keyword>
<keyword evidence="12 20" id="KW-1133">Transmembrane helix</keyword>
<dbReference type="PROSITE" id="PS50113">
    <property type="entry name" value="PAC"/>
    <property type="match status" value="4"/>
</dbReference>
<feature type="domain" description="PAC" evidence="24">
    <location>
        <begin position="222"/>
        <end position="274"/>
    </location>
</feature>
<sequence length="1333" mass="145874">MDLPQGSENPATLRAASAGPSARTLLHCALAVLLCLAALWLRQGLAVTFGDRPLLILFMFPILLSALLGGFLPGLVATASAAACTYFFFIPPAQSLASGAASDVLQWGMLVASGLLTSALSHALQRTRRREAEQLRQLAATRQSLTESERRFQAAFEQAAVGIALVGPDGRWLRVNRKLCEIVGYGADELLARTFQDITHPDDLRTDLDQVGRLLRGEISTYTLEKRYVRKDGSLLWIQLTVSLVRRIDGEPDHFISVVENIQARKAAEEERRLFSEALRQASQPLLMADAQFHISYVNPAFSQLLGYAPSDLAGRHVSCLTPPDPAALQAQAEGIVELKTLGRFSGPLDRLACDGTVIPLAANIGPVRDARGEVVAWVASYLDLRPLREKDKLLRMLALAIEQSPANVVVTDLESKIEYVNDALLHDSGYSRAELLGTSARSLLSPQTTPELLQGIGEALARDRRWRGQLINRRKEGSEYTTAAVVSALQDERGRVTHFVAVQQDITDRLHDAAELERYRCHLEVLVAERTRQLEEVNRSLSEQQQFVRNVADAVPALVGYFDPQLYCRFANAAYLEWWGLRPDEVVGLHARELIGDEMFRRNEPSMRAALRGESPRLQRALPHTDGSLRETLIAYVPDRQDGQVRGFIVVVSDITEIKVAEQQMAALNAQLAARAIEAEGATRAKSAFLANMSHEIRTPMNAIIGLTHLMARDTRDSLQRERLGKIDSAAKHLLQIINDVLDLSKIDAGKLVLEDTEFNLDEVLSRAFELVGESANEKGLELVLDTDRLPSHLRGDPTRLSQALINLLANAVKFTHAGWVRLRGELLAEDRQRVQVRFEVQDTGEGIEPERFGSLFNAFEQADASTTRRHGGTGLGLALTQHLVTLMGGEMGVRSEPGVGSTFWFTAWLGRAAEAGERASAVPLQGLRALLVDDLPEALSAIGDRLQHFGLRIDPLDSGTAALQRVRSEISAGRPYDVFLIDWRMEPLDGIETMRQLRELLGAGMPPAILVTAFNNTAMWQQARGVQADAVLVKPITASALHDTLMRVLRSRSATRSAEPAPPGQGEAQLLRRHAGQRVLLAEDNPINQEVANELLQGVGLVVETAVDGASAVELACSRAYDLILMDMQMPEMDGIAATRAIRARLGRAIPIVAMTANAFSEDRQACLDAGMNDHVAKPVDPGTLYATLLRWLPLVRTPAEAVASPPPPRLPLQQRLDTVEGFDLALGLNNVGRQFSTLVRVLGLFVKRYGEGEPALLDASEPGAAARWAAACHSLRGASGTLGARRLVQHLVQFEQELHSTGDVAALAPRARQLHEELLALVQALQAALD</sequence>
<dbReference type="Proteomes" id="UP000001693">
    <property type="component" value="Chromosome"/>
</dbReference>
<evidence type="ECO:0000259" key="25">
    <source>
        <dbReference type="PROSITE" id="PS50894"/>
    </source>
</evidence>
<comment type="subcellular location">
    <subcellularLocation>
        <location evidence="2">Cell membrane</location>
        <topology evidence="2">Multi-pass membrane protein</topology>
    </subcellularLocation>
</comment>
<dbReference type="GO" id="GO:0005886">
    <property type="term" value="C:plasma membrane"/>
    <property type="evidence" value="ECO:0007669"/>
    <property type="project" value="UniProtKB-SubCell"/>
</dbReference>
<dbReference type="Gene3D" id="3.30.450.20">
    <property type="entry name" value="PAS domain"/>
    <property type="match status" value="4"/>
</dbReference>
<evidence type="ECO:0000259" key="23">
    <source>
        <dbReference type="PROSITE" id="PS50112"/>
    </source>
</evidence>
<evidence type="ECO:0000256" key="20">
    <source>
        <dbReference type="SAM" id="Phobius"/>
    </source>
</evidence>
<dbReference type="Gene3D" id="1.20.120.620">
    <property type="entry name" value="Backbone structure of the membrane domain of e. Coli histidine kinase receptor kdpd"/>
    <property type="match status" value="1"/>
</dbReference>
<evidence type="ECO:0000256" key="14">
    <source>
        <dbReference type="ARBA" id="ARBA00023026"/>
    </source>
</evidence>
<dbReference type="SUPFAM" id="SSF55785">
    <property type="entry name" value="PYP-like sensor domain (PAS domain)"/>
    <property type="match status" value="4"/>
</dbReference>
<accession>B1XWX2</accession>
<dbReference type="SMART" id="SM00091">
    <property type="entry name" value="PAS"/>
    <property type="match status" value="4"/>
</dbReference>
<keyword evidence="7 20" id="KW-0812">Transmembrane</keyword>
<dbReference type="PROSITE" id="PS50109">
    <property type="entry name" value="HIS_KIN"/>
    <property type="match status" value="1"/>
</dbReference>
<evidence type="ECO:0000256" key="6">
    <source>
        <dbReference type="ARBA" id="ARBA00022679"/>
    </source>
</evidence>
<dbReference type="Pfam" id="PF02518">
    <property type="entry name" value="HATPase_c"/>
    <property type="match status" value="1"/>
</dbReference>
<organism evidence="26 27">
    <name type="scientific">Leptothrix cholodnii (strain ATCC 51168 / LMG 8142 / SP-6)</name>
    <name type="common">Leptothrix discophora (strain SP-6)</name>
    <dbReference type="NCBI Taxonomy" id="395495"/>
    <lineage>
        <taxon>Bacteria</taxon>
        <taxon>Pseudomonadati</taxon>
        <taxon>Pseudomonadota</taxon>
        <taxon>Betaproteobacteria</taxon>
        <taxon>Burkholderiales</taxon>
        <taxon>Sphaerotilaceae</taxon>
        <taxon>Leptothrix</taxon>
    </lineage>
</organism>
<evidence type="ECO:0000256" key="1">
    <source>
        <dbReference type="ARBA" id="ARBA00000085"/>
    </source>
</evidence>
<feature type="domain" description="Response regulatory" evidence="22">
    <location>
        <begin position="1080"/>
        <end position="1195"/>
    </location>
</feature>
<dbReference type="SMART" id="SM00086">
    <property type="entry name" value="PAC"/>
    <property type="match status" value="4"/>
</dbReference>
<dbReference type="InterPro" id="IPR025201">
    <property type="entry name" value="KdpD_TM"/>
</dbReference>
<keyword evidence="14" id="KW-0843">Virulence</keyword>
<dbReference type="InterPro" id="IPR013655">
    <property type="entry name" value="PAS_fold_3"/>
</dbReference>
<dbReference type="HOGENOM" id="CLU_000445_114_18_4"/>
<evidence type="ECO:0000256" key="3">
    <source>
        <dbReference type="ARBA" id="ARBA00012438"/>
    </source>
</evidence>
<dbReference type="InterPro" id="IPR001610">
    <property type="entry name" value="PAC"/>
</dbReference>
<evidence type="ECO:0000313" key="27">
    <source>
        <dbReference type="Proteomes" id="UP000001693"/>
    </source>
</evidence>
<dbReference type="InterPro" id="IPR001789">
    <property type="entry name" value="Sig_transdc_resp-reg_receiver"/>
</dbReference>
<dbReference type="InterPro" id="IPR038318">
    <property type="entry name" value="KdpD_sf"/>
</dbReference>
<dbReference type="EC" id="2.7.13.3" evidence="3"/>
<gene>
    <name evidence="26" type="ordered locus">Lcho_4069</name>
</gene>
<dbReference type="PANTHER" id="PTHR45339">
    <property type="entry name" value="HYBRID SIGNAL TRANSDUCTION HISTIDINE KINASE J"/>
    <property type="match status" value="1"/>
</dbReference>
<dbReference type="InterPro" id="IPR000014">
    <property type="entry name" value="PAS"/>
</dbReference>
<keyword evidence="10 26" id="KW-0418">Kinase</keyword>
<evidence type="ECO:0000256" key="10">
    <source>
        <dbReference type="ARBA" id="ARBA00022777"/>
    </source>
</evidence>
<dbReference type="GO" id="GO:0000155">
    <property type="term" value="F:phosphorelay sensor kinase activity"/>
    <property type="evidence" value="ECO:0007669"/>
    <property type="project" value="InterPro"/>
</dbReference>
<dbReference type="NCBIfam" id="TIGR00229">
    <property type="entry name" value="sensory_box"/>
    <property type="match status" value="4"/>
</dbReference>
<evidence type="ECO:0000313" key="26">
    <source>
        <dbReference type="EMBL" id="ACB36321.1"/>
    </source>
</evidence>
<dbReference type="eggNOG" id="COG0642">
    <property type="taxonomic scope" value="Bacteria"/>
</dbReference>
<dbReference type="PRINTS" id="PR00344">
    <property type="entry name" value="BCTRLSENSOR"/>
</dbReference>
<dbReference type="InterPro" id="IPR003661">
    <property type="entry name" value="HisK_dim/P_dom"/>
</dbReference>
<dbReference type="PROSITE" id="PS50112">
    <property type="entry name" value="PAS"/>
    <property type="match status" value="3"/>
</dbReference>
<keyword evidence="15 20" id="KW-0472">Membrane</keyword>
<dbReference type="Pfam" id="PF13426">
    <property type="entry name" value="PAS_9"/>
    <property type="match status" value="2"/>
</dbReference>
<dbReference type="Gene3D" id="1.20.120.160">
    <property type="entry name" value="HPT domain"/>
    <property type="match status" value="1"/>
</dbReference>
<keyword evidence="13" id="KW-0902">Two-component regulatory system</keyword>
<dbReference type="eggNOG" id="COG2205">
    <property type="taxonomic scope" value="Bacteria"/>
</dbReference>
<evidence type="ECO:0000256" key="4">
    <source>
        <dbReference type="ARBA" id="ARBA00022475"/>
    </source>
</evidence>
<dbReference type="InterPro" id="IPR036097">
    <property type="entry name" value="HisK_dim/P_sf"/>
</dbReference>
<dbReference type="InterPro" id="IPR036890">
    <property type="entry name" value="HATPase_C_sf"/>
</dbReference>
<dbReference type="SUPFAM" id="SSF55874">
    <property type="entry name" value="ATPase domain of HSP90 chaperone/DNA topoisomerase II/histidine kinase"/>
    <property type="match status" value="1"/>
</dbReference>
<dbReference type="SUPFAM" id="SSF52172">
    <property type="entry name" value="CheY-like"/>
    <property type="match status" value="2"/>
</dbReference>
<comment type="function">
    <text evidence="16">Member of the two-component regulatory system BvgS/BvgA. Phosphorylates BvgA via a four-step phosphorelay in response to environmental signals.</text>
</comment>
<dbReference type="InterPro" id="IPR004358">
    <property type="entry name" value="Sig_transdc_His_kin-like_C"/>
</dbReference>
<keyword evidence="27" id="KW-1185">Reference proteome</keyword>
<dbReference type="SMART" id="SM00387">
    <property type="entry name" value="HATPase_c"/>
    <property type="match status" value="1"/>
</dbReference>
<dbReference type="Pfam" id="PF00072">
    <property type="entry name" value="Response_reg"/>
    <property type="match status" value="2"/>
</dbReference>
<dbReference type="Pfam" id="PF13493">
    <property type="entry name" value="DUF4118"/>
    <property type="match status" value="1"/>
</dbReference>
<name>B1XWX2_LEPCP</name>
<feature type="domain" description="PAS" evidence="23">
    <location>
        <begin position="271"/>
        <end position="340"/>
    </location>
</feature>
<keyword evidence="8" id="KW-0732">Signal</keyword>
<dbReference type="eggNOG" id="COG5002">
    <property type="taxonomic scope" value="Bacteria"/>
</dbReference>
<dbReference type="SMART" id="SM00388">
    <property type="entry name" value="HisKA"/>
    <property type="match status" value="1"/>
</dbReference>
<feature type="domain" description="PAS" evidence="23">
    <location>
        <begin position="394"/>
        <end position="464"/>
    </location>
</feature>
<dbReference type="CDD" id="cd00130">
    <property type="entry name" value="PAS"/>
    <property type="match status" value="4"/>
</dbReference>
<dbReference type="eggNOG" id="COG2198">
    <property type="taxonomic scope" value="Bacteria"/>
</dbReference>
<dbReference type="KEGG" id="lch:Lcho_4069"/>
<feature type="domain" description="HPt" evidence="25">
    <location>
        <begin position="1237"/>
        <end position="1333"/>
    </location>
</feature>
<evidence type="ECO:0000256" key="8">
    <source>
        <dbReference type="ARBA" id="ARBA00022729"/>
    </source>
</evidence>
<dbReference type="PROSITE" id="PS50894">
    <property type="entry name" value="HPT"/>
    <property type="match status" value="1"/>
</dbReference>
<dbReference type="EMBL" id="CP001013">
    <property type="protein sequence ID" value="ACB36321.1"/>
    <property type="molecule type" value="Genomic_DNA"/>
</dbReference>
<feature type="modified residue" description="Phosphohistidine" evidence="18">
    <location>
        <position position="1276"/>
    </location>
</feature>
<dbReference type="Pfam" id="PF08448">
    <property type="entry name" value="PAS_4"/>
    <property type="match status" value="1"/>
</dbReference>
<feature type="domain" description="PAC" evidence="24">
    <location>
        <begin position="465"/>
        <end position="519"/>
    </location>
</feature>
<evidence type="ECO:0000259" key="22">
    <source>
        <dbReference type="PROSITE" id="PS50110"/>
    </source>
</evidence>
<dbReference type="InterPro" id="IPR003594">
    <property type="entry name" value="HATPase_dom"/>
</dbReference>
<evidence type="ECO:0000259" key="24">
    <source>
        <dbReference type="PROSITE" id="PS50113"/>
    </source>
</evidence>
<proteinExistence type="predicted"/>
<feature type="domain" description="Response regulatory" evidence="22">
    <location>
        <begin position="930"/>
        <end position="1051"/>
    </location>
</feature>
<reference evidence="26 27" key="1">
    <citation type="submission" date="2008-03" db="EMBL/GenBank/DDBJ databases">
        <title>Complete sequence of Leptothrix cholodnii SP-6.</title>
        <authorList>
            <consortium name="US DOE Joint Genome Institute"/>
            <person name="Copeland A."/>
            <person name="Lucas S."/>
            <person name="Lapidus A."/>
            <person name="Glavina del Rio T."/>
            <person name="Dalin E."/>
            <person name="Tice H."/>
            <person name="Bruce D."/>
            <person name="Goodwin L."/>
            <person name="Pitluck S."/>
            <person name="Chertkov O."/>
            <person name="Brettin T."/>
            <person name="Detter J.C."/>
            <person name="Han C."/>
            <person name="Kuske C.R."/>
            <person name="Schmutz J."/>
            <person name="Larimer F."/>
            <person name="Land M."/>
            <person name="Hauser L."/>
            <person name="Kyrpides N."/>
            <person name="Lykidis A."/>
            <person name="Emerson D."/>
            <person name="Richardson P."/>
        </authorList>
    </citation>
    <scope>NUCLEOTIDE SEQUENCE [LARGE SCALE GENOMIC DNA]</scope>
    <source>
        <strain evidence="27">ATCC 51168 / LMG 8142 / SP-6</strain>
    </source>
</reference>
<dbReference type="Pfam" id="PF08447">
    <property type="entry name" value="PAS_3"/>
    <property type="match status" value="1"/>
</dbReference>
<evidence type="ECO:0000256" key="19">
    <source>
        <dbReference type="PROSITE-ProRule" id="PRU00169"/>
    </source>
</evidence>
<feature type="transmembrane region" description="Helical" evidence="20">
    <location>
        <begin position="24"/>
        <end position="41"/>
    </location>
</feature>
<evidence type="ECO:0000256" key="17">
    <source>
        <dbReference type="ARBA" id="ARBA00070152"/>
    </source>
</evidence>
<keyword evidence="5 19" id="KW-0597">Phosphoprotein</keyword>
<dbReference type="CDD" id="cd16922">
    <property type="entry name" value="HATPase_EvgS-ArcB-TorS-like"/>
    <property type="match status" value="1"/>
</dbReference>
<dbReference type="PANTHER" id="PTHR45339:SF1">
    <property type="entry name" value="HYBRID SIGNAL TRANSDUCTION HISTIDINE KINASE J"/>
    <property type="match status" value="1"/>
</dbReference>
<dbReference type="SUPFAM" id="SSF47226">
    <property type="entry name" value="Histidine-containing phosphotransfer domain, HPT domain"/>
    <property type="match status" value="1"/>
</dbReference>
<feature type="modified residue" description="4-aspartylphosphate" evidence="19">
    <location>
        <position position="1129"/>
    </location>
</feature>
<evidence type="ECO:0000256" key="12">
    <source>
        <dbReference type="ARBA" id="ARBA00022989"/>
    </source>
</evidence>
<feature type="transmembrane region" description="Helical" evidence="20">
    <location>
        <begin position="62"/>
        <end position="89"/>
    </location>
</feature>
<dbReference type="Gene3D" id="3.40.50.2300">
    <property type="match status" value="2"/>
</dbReference>
<evidence type="ECO:0000259" key="21">
    <source>
        <dbReference type="PROSITE" id="PS50109"/>
    </source>
</evidence>
<keyword evidence="11" id="KW-0067">ATP-binding</keyword>
<evidence type="ECO:0000256" key="5">
    <source>
        <dbReference type="ARBA" id="ARBA00022553"/>
    </source>
</evidence>
<evidence type="ECO:0000256" key="13">
    <source>
        <dbReference type="ARBA" id="ARBA00023012"/>
    </source>
</evidence>
<keyword evidence="9" id="KW-0547">Nucleotide-binding</keyword>
<dbReference type="InterPro" id="IPR035965">
    <property type="entry name" value="PAS-like_dom_sf"/>
</dbReference>
<evidence type="ECO:0000256" key="11">
    <source>
        <dbReference type="ARBA" id="ARBA00022840"/>
    </source>
</evidence>
<evidence type="ECO:0000256" key="16">
    <source>
        <dbReference type="ARBA" id="ARBA00058004"/>
    </source>
</evidence>
<dbReference type="GO" id="GO:0005524">
    <property type="term" value="F:ATP binding"/>
    <property type="evidence" value="ECO:0007669"/>
    <property type="project" value="UniProtKB-KW"/>
</dbReference>
<evidence type="ECO:0000256" key="15">
    <source>
        <dbReference type="ARBA" id="ARBA00023136"/>
    </source>
</evidence>
<evidence type="ECO:0000256" key="2">
    <source>
        <dbReference type="ARBA" id="ARBA00004651"/>
    </source>
</evidence>
<dbReference type="CDD" id="cd00082">
    <property type="entry name" value="HisKA"/>
    <property type="match status" value="1"/>
</dbReference>
<dbReference type="InterPro" id="IPR036641">
    <property type="entry name" value="HPT_dom_sf"/>
</dbReference>
<dbReference type="Gene3D" id="1.10.287.130">
    <property type="match status" value="1"/>
</dbReference>
<dbReference type="InterPro" id="IPR005467">
    <property type="entry name" value="His_kinase_dom"/>
</dbReference>
<comment type="catalytic activity">
    <reaction evidence="1">
        <text>ATP + protein L-histidine = ADP + protein N-phospho-L-histidine.</text>
        <dbReference type="EC" id="2.7.13.3"/>
    </reaction>
</comment>
<dbReference type="eggNOG" id="COG3829">
    <property type="taxonomic scope" value="Bacteria"/>
</dbReference>
<dbReference type="STRING" id="395495.Lcho_4069"/>
<dbReference type="InterPro" id="IPR011006">
    <property type="entry name" value="CheY-like_superfamily"/>
</dbReference>
<dbReference type="InterPro" id="IPR000700">
    <property type="entry name" value="PAS-assoc_C"/>
</dbReference>
<dbReference type="SUPFAM" id="SSF47384">
    <property type="entry name" value="Homodimeric domain of signal transducing histidine kinase"/>
    <property type="match status" value="1"/>
</dbReference>
<dbReference type="Pfam" id="PF00512">
    <property type="entry name" value="HisKA"/>
    <property type="match status" value="1"/>
</dbReference>
<evidence type="ECO:0000256" key="7">
    <source>
        <dbReference type="ARBA" id="ARBA00022692"/>
    </source>
</evidence>
<feature type="modified residue" description="4-aspartylphosphate" evidence="19">
    <location>
        <position position="984"/>
    </location>
</feature>
<dbReference type="InterPro" id="IPR013656">
    <property type="entry name" value="PAS_4"/>
</dbReference>